<organism evidence="8 9">
    <name type="scientific">Loxostege sticticalis</name>
    <name type="common">Beet webworm moth</name>
    <dbReference type="NCBI Taxonomy" id="481309"/>
    <lineage>
        <taxon>Eukaryota</taxon>
        <taxon>Metazoa</taxon>
        <taxon>Ecdysozoa</taxon>
        <taxon>Arthropoda</taxon>
        <taxon>Hexapoda</taxon>
        <taxon>Insecta</taxon>
        <taxon>Pterygota</taxon>
        <taxon>Neoptera</taxon>
        <taxon>Endopterygota</taxon>
        <taxon>Lepidoptera</taxon>
        <taxon>Glossata</taxon>
        <taxon>Ditrysia</taxon>
        <taxon>Pyraloidea</taxon>
        <taxon>Crambidae</taxon>
        <taxon>Pyraustinae</taxon>
        <taxon>Loxostege</taxon>
    </lineage>
</organism>
<keyword evidence="2 7" id="KW-0808">Transferase</keyword>
<evidence type="ECO:0000256" key="5">
    <source>
        <dbReference type="ARBA" id="ARBA00033740"/>
    </source>
</evidence>
<evidence type="ECO:0000313" key="8">
    <source>
        <dbReference type="EMBL" id="KAL0869835.1"/>
    </source>
</evidence>
<keyword evidence="9" id="KW-1185">Reference proteome</keyword>
<evidence type="ECO:0000256" key="3">
    <source>
        <dbReference type="ARBA" id="ARBA00022723"/>
    </source>
</evidence>
<dbReference type="PANTHER" id="PTHR11525">
    <property type="entry name" value="FARNESYL-PYROPHOSPHATE SYNTHETASE"/>
    <property type="match status" value="1"/>
</dbReference>
<comment type="similarity">
    <text evidence="7">Belongs to the FPP/GGPP synthase family.</text>
</comment>
<evidence type="ECO:0000313" key="9">
    <source>
        <dbReference type="Proteomes" id="UP001549920"/>
    </source>
</evidence>
<protein>
    <recommendedName>
        <fullName evidence="6">Farnesyl pyrophosphate synthase</fullName>
    </recommendedName>
</protein>
<dbReference type="Proteomes" id="UP001549920">
    <property type="component" value="Unassembled WGS sequence"/>
</dbReference>
<evidence type="ECO:0000256" key="2">
    <source>
        <dbReference type="ARBA" id="ARBA00022679"/>
    </source>
</evidence>
<reference evidence="8 9" key="1">
    <citation type="submission" date="2024-06" db="EMBL/GenBank/DDBJ databases">
        <title>A chromosome-level genome assembly of beet webworm, Loxostege sticticalis.</title>
        <authorList>
            <person name="Zhang Y."/>
        </authorList>
    </citation>
    <scope>NUCLEOTIDE SEQUENCE [LARGE SCALE GENOMIC DNA]</scope>
    <source>
        <strain evidence="8">AQ026</strain>
        <tissue evidence="8">Whole body</tissue>
    </source>
</reference>
<comment type="cofactor">
    <cofactor evidence="1">
        <name>Mg(2+)</name>
        <dbReference type="ChEBI" id="CHEBI:18420"/>
    </cofactor>
</comment>
<sequence length="369" mass="41914">MGSSARDFKLLNKMDVLIANEKHLIPINENGEKEKFLAMFPEIVSTVVDGPKFASMPDIASRVKKLMEYNSAGGNKARGLMTVCAYQILADAGTITEETMRLARILGWCVELFQTSLLLLDDMADKSTTRRGATCWYRLPDVGPLMVINDSLLLLTIVFDILKENFSDKPCYPEILYTFNETVRHLCLGQYDPAPREFKQFTVENFNNYSNHSWTYYTFKLPIYVSLLLANKADKNVFDNVEHILVDMALLLSMQNDYADCFGDEAEFGKAGNDIQEGKCTWLAVQALARCTPAQREELAACYGAADAHRVLRVKQLYEQLQLPALYRETERAAFDSIVDKIQKLPADNKLPPVLLLELFRMIEEMRVD</sequence>
<evidence type="ECO:0000256" key="4">
    <source>
        <dbReference type="ARBA" id="ARBA00022842"/>
    </source>
</evidence>
<dbReference type="Pfam" id="PF00348">
    <property type="entry name" value="polyprenyl_synt"/>
    <property type="match status" value="1"/>
</dbReference>
<gene>
    <name evidence="8" type="ORF">ABMA27_006043</name>
</gene>
<accession>A0ABR3HHF3</accession>
<dbReference type="InterPro" id="IPR039702">
    <property type="entry name" value="FPS1-like"/>
</dbReference>
<dbReference type="PROSITE" id="PS00723">
    <property type="entry name" value="POLYPRENYL_SYNTHASE_1"/>
    <property type="match status" value="1"/>
</dbReference>
<name>A0ABR3HHF3_LOXSC</name>
<dbReference type="SFLD" id="SFLDS00005">
    <property type="entry name" value="Isoprenoid_Synthase_Type_I"/>
    <property type="match status" value="1"/>
</dbReference>
<evidence type="ECO:0000256" key="6">
    <source>
        <dbReference type="ARBA" id="ARBA00034546"/>
    </source>
</evidence>
<dbReference type="InterPro" id="IPR008949">
    <property type="entry name" value="Isoprenoid_synthase_dom_sf"/>
</dbReference>
<evidence type="ECO:0000256" key="1">
    <source>
        <dbReference type="ARBA" id="ARBA00001946"/>
    </source>
</evidence>
<keyword evidence="4" id="KW-0460">Magnesium</keyword>
<evidence type="ECO:0000256" key="7">
    <source>
        <dbReference type="RuleBase" id="RU004466"/>
    </source>
</evidence>
<dbReference type="InterPro" id="IPR000092">
    <property type="entry name" value="Polyprenyl_synt"/>
</dbReference>
<comment type="pathway">
    <text evidence="5">Pheromone biosynthesis.</text>
</comment>
<dbReference type="SUPFAM" id="SSF48576">
    <property type="entry name" value="Terpenoid synthases"/>
    <property type="match status" value="1"/>
</dbReference>
<dbReference type="Gene3D" id="1.10.600.10">
    <property type="entry name" value="Farnesyl Diphosphate Synthase"/>
    <property type="match status" value="1"/>
</dbReference>
<keyword evidence="3" id="KW-0479">Metal-binding</keyword>
<dbReference type="PANTHER" id="PTHR11525:SF0">
    <property type="entry name" value="FARNESYL PYROPHOSPHATE SYNTHASE"/>
    <property type="match status" value="1"/>
</dbReference>
<dbReference type="CDD" id="cd00867">
    <property type="entry name" value="Trans_IPPS"/>
    <property type="match status" value="1"/>
</dbReference>
<dbReference type="InterPro" id="IPR033749">
    <property type="entry name" value="Polyprenyl_synt_CS"/>
</dbReference>
<comment type="caution">
    <text evidence="8">The sequence shown here is derived from an EMBL/GenBank/DDBJ whole genome shotgun (WGS) entry which is preliminary data.</text>
</comment>
<dbReference type="EMBL" id="JBEUOH010000019">
    <property type="protein sequence ID" value="KAL0869835.1"/>
    <property type="molecule type" value="Genomic_DNA"/>
</dbReference>
<proteinExistence type="inferred from homology"/>